<keyword evidence="2" id="KW-0963">Cytoplasm</keyword>
<proteinExistence type="inferred from homology"/>
<comment type="similarity">
    <text evidence="6">Belongs to the bacillales FliT family.</text>
</comment>
<evidence type="ECO:0000313" key="9">
    <source>
        <dbReference type="Proteomes" id="UP000288024"/>
    </source>
</evidence>
<evidence type="ECO:0000256" key="7">
    <source>
        <dbReference type="ARBA" id="ARBA00093797"/>
    </source>
</evidence>
<dbReference type="EMBL" id="RZTZ01000003">
    <property type="protein sequence ID" value="RVT63732.1"/>
    <property type="molecule type" value="Genomic_DNA"/>
</dbReference>
<evidence type="ECO:0000256" key="3">
    <source>
        <dbReference type="ARBA" id="ARBA00022795"/>
    </source>
</evidence>
<sequence>MEAIKQCYAITQELIGYLKGDGEKESDMIGGLLDQRKAALTLLKKPTTENEKKLGAALLQQDKELLELLHAEKRSIQQDIKELKLKKNSNQKYVNPYQSLQTDGIYYDKRK</sequence>
<evidence type="ECO:0000256" key="4">
    <source>
        <dbReference type="ARBA" id="ARBA00023186"/>
    </source>
</evidence>
<evidence type="ECO:0000256" key="2">
    <source>
        <dbReference type="ARBA" id="ARBA00022490"/>
    </source>
</evidence>
<evidence type="ECO:0000256" key="5">
    <source>
        <dbReference type="ARBA" id="ARBA00093765"/>
    </source>
</evidence>
<comment type="function">
    <text evidence="5">May act as an export chaperone for the filament capping protein FliD.</text>
</comment>
<comment type="subcellular location">
    <subcellularLocation>
        <location evidence="1">Cytoplasm</location>
        <location evidence="1">Cytosol</location>
    </subcellularLocation>
</comment>
<dbReference type="InterPro" id="IPR008622">
    <property type="entry name" value="FliT"/>
</dbReference>
<dbReference type="AlphaFoldDB" id="A0A437KCM9"/>
<dbReference type="GeneID" id="87616936"/>
<evidence type="ECO:0000256" key="6">
    <source>
        <dbReference type="ARBA" id="ARBA00093785"/>
    </source>
</evidence>
<keyword evidence="3" id="KW-1005">Bacterial flagellum biogenesis</keyword>
<gene>
    <name evidence="8" type="ORF">EM808_10750</name>
</gene>
<dbReference type="Pfam" id="PF05400">
    <property type="entry name" value="FliT"/>
    <property type="match status" value="1"/>
</dbReference>
<keyword evidence="9" id="KW-1185">Reference proteome</keyword>
<name>A0A437KCM9_9BACI</name>
<keyword evidence="8" id="KW-0966">Cell projection</keyword>
<keyword evidence="8" id="KW-0969">Cilium</keyword>
<dbReference type="Proteomes" id="UP000288024">
    <property type="component" value="Unassembled WGS sequence"/>
</dbReference>
<evidence type="ECO:0000313" key="8">
    <source>
        <dbReference type="EMBL" id="RVT63732.1"/>
    </source>
</evidence>
<keyword evidence="8" id="KW-0282">Flagellum</keyword>
<accession>A0A437KCM9</accession>
<comment type="caution">
    <text evidence="8">The sequence shown here is derived from an EMBL/GenBank/DDBJ whole genome shotgun (WGS) entry which is preliminary data.</text>
</comment>
<evidence type="ECO:0000256" key="1">
    <source>
        <dbReference type="ARBA" id="ARBA00004514"/>
    </source>
</evidence>
<dbReference type="RefSeq" id="WP_127738209.1">
    <property type="nucleotide sequence ID" value="NZ_CAJCKN010000053.1"/>
</dbReference>
<protein>
    <recommendedName>
        <fullName evidence="7">Flagellar protein FliT</fullName>
    </recommendedName>
</protein>
<organism evidence="8 9">
    <name type="scientific">Niallia taxi</name>
    <dbReference type="NCBI Taxonomy" id="2499688"/>
    <lineage>
        <taxon>Bacteria</taxon>
        <taxon>Bacillati</taxon>
        <taxon>Bacillota</taxon>
        <taxon>Bacilli</taxon>
        <taxon>Bacillales</taxon>
        <taxon>Bacillaceae</taxon>
        <taxon>Niallia</taxon>
    </lineage>
</organism>
<reference evidence="8 9" key="1">
    <citation type="submission" date="2019-01" db="EMBL/GenBank/DDBJ databases">
        <title>Bacillus sp. M5HDSG1-1, whole genome shotgun sequence.</title>
        <authorList>
            <person name="Tuo L."/>
        </authorList>
    </citation>
    <scope>NUCLEOTIDE SEQUENCE [LARGE SCALE GENOMIC DNA]</scope>
    <source>
        <strain evidence="8 9">M5HDSG1-1</strain>
    </source>
</reference>
<keyword evidence="4" id="KW-0143">Chaperone</keyword>